<name>A0AAN6ZKK2_9PEZI</name>
<dbReference type="Proteomes" id="UP001302676">
    <property type="component" value="Unassembled WGS sequence"/>
</dbReference>
<organism evidence="3 4">
    <name type="scientific">Dichotomopilus funicola</name>
    <dbReference type="NCBI Taxonomy" id="1934379"/>
    <lineage>
        <taxon>Eukaryota</taxon>
        <taxon>Fungi</taxon>
        <taxon>Dikarya</taxon>
        <taxon>Ascomycota</taxon>
        <taxon>Pezizomycotina</taxon>
        <taxon>Sordariomycetes</taxon>
        <taxon>Sordariomycetidae</taxon>
        <taxon>Sordariales</taxon>
        <taxon>Chaetomiaceae</taxon>
        <taxon>Dichotomopilus</taxon>
    </lineage>
</organism>
<reference evidence="3" key="1">
    <citation type="journal article" date="2023" name="Mol. Phylogenet. Evol.">
        <title>Genome-scale phylogeny and comparative genomics of the fungal order Sordariales.</title>
        <authorList>
            <person name="Hensen N."/>
            <person name="Bonometti L."/>
            <person name="Westerberg I."/>
            <person name="Brannstrom I.O."/>
            <person name="Guillou S."/>
            <person name="Cros-Aarteil S."/>
            <person name="Calhoun S."/>
            <person name="Haridas S."/>
            <person name="Kuo A."/>
            <person name="Mondo S."/>
            <person name="Pangilinan J."/>
            <person name="Riley R."/>
            <person name="LaButti K."/>
            <person name="Andreopoulos B."/>
            <person name="Lipzen A."/>
            <person name="Chen C."/>
            <person name="Yan M."/>
            <person name="Daum C."/>
            <person name="Ng V."/>
            <person name="Clum A."/>
            <person name="Steindorff A."/>
            <person name="Ohm R.A."/>
            <person name="Martin F."/>
            <person name="Silar P."/>
            <person name="Natvig D.O."/>
            <person name="Lalanne C."/>
            <person name="Gautier V."/>
            <person name="Ament-Velasquez S.L."/>
            <person name="Kruys A."/>
            <person name="Hutchinson M.I."/>
            <person name="Powell A.J."/>
            <person name="Barry K."/>
            <person name="Miller A.N."/>
            <person name="Grigoriev I.V."/>
            <person name="Debuchy R."/>
            <person name="Gladieux P."/>
            <person name="Hiltunen Thoren M."/>
            <person name="Johannesson H."/>
        </authorList>
    </citation>
    <scope>NUCLEOTIDE SEQUENCE</scope>
    <source>
        <strain evidence="3">CBS 141.50</strain>
    </source>
</reference>
<accession>A0AAN6ZKK2</accession>
<protein>
    <recommendedName>
        <fullName evidence="2">DUF7136 domain-containing protein</fullName>
    </recommendedName>
</protein>
<dbReference type="GeneID" id="87814428"/>
<evidence type="ECO:0000313" key="4">
    <source>
        <dbReference type="Proteomes" id="UP001302676"/>
    </source>
</evidence>
<feature type="chain" id="PRO_5042956326" description="DUF7136 domain-containing protein" evidence="1">
    <location>
        <begin position="22"/>
        <end position="294"/>
    </location>
</feature>
<evidence type="ECO:0000259" key="2">
    <source>
        <dbReference type="Pfam" id="PF23584"/>
    </source>
</evidence>
<dbReference type="AlphaFoldDB" id="A0AAN6ZKK2"/>
<sequence length="294" mass="31844">MTRLAPLLLASLSSFLSSAIAQTNDTTRAYQALVELDQVFPQNATYTPAPVFPIVFALQDLPRAWASTYVRVTWILSSVEGLYPGKYENGTITIDHADYPDPYYITAWSRRLNSTNAAGHYYLYWFLEYEECLGVDVPSTGIDFKSRNGVLQFTLASESNSDNKAQKPDLLNVVDKCPVVNGAFKIRGTFDREGGAKPDLINQTRSECAVLDRAEPTGNPCAAKLDEKTAKNITAELKALACAADGCDTAGGDQQNGNGNGGGKGDDGSGAGILRWSSRVLMGCVVASVMQWYL</sequence>
<gene>
    <name evidence="3" type="ORF">C8A04DRAFT_13688</name>
</gene>
<dbReference type="RefSeq" id="XP_062635263.1">
    <property type="nucleotide sequence ID" value="XM_062777815.1"/>
</dbReference>
<dbReference type="Pfam" id="PF23584">
    <property type="entry name" value="DUF7136"/>
    <property type="match status" value="1"/>
</dbReference>
<keyword evidence="1" id="KW-0732">Signal</keyword>
<evidence type="ECO:0000256" key="1">
    <source>
        <dbReference type="SAM" id="SignalP"/>
    </source>
</evidence>
<comment type="caution">
    <text evidence="3">The sequence shown here is derived from an EMBL/GenBank/DDBJ whole genome shotgun (WGS) entry which is preliminary data.</text>
</comment>
<evidence type="ECO:0000313" key="3">
    <source>
        <dbReference type="EMBL" id="KAK4141892.1"/>
    </source>
</evidence>
<feature type="signal peptide" evidence="1">
    <location>
        <begin position="1"/>
        <end position="21"/>
    </location>
</feature>
<dbReference type="EMBL" id="MU853604">
    <property type="protein sequence ID" value="KAK4141892.1"/>
    <property type="molecule type" value="Genomic_DNA"/>
</dbReference>
<feature type="domain" description="DUF7136" evidence="2">
    <location>
        <begin position="31"/>
        <end position="245"/>
    </location>
</feature>
<proteinExistence type="predicted"/>
<reference evidence="3" key="2">
    <citation type="submission" date="2023-05" db="EMBL/GenBank/DDBJ databases">
        <authorList>
            <consortium name="Lawrence Berkeley National Laboratory"/>
            <person name="Steindorff A."/>
            <person name="Hensen N."/>
            <person name="Bonometti L."/>
            <person name="Westerberg I."/>
            <person name="Brannstrom I.O."/>
            <person name="Guillou S."/>
            <person name="Cros-Aarteil S."/>
            <person name="Calhoun S."/>
            <person name="Haridas S."/>
            <person name="Kuo A."/>
            <person name="Mondo S."/>
            <person name="Pangilinan J."/>
            <person name="Riley R."/>
            <person name="Labutti K."/>
            <person name="Andreopoulos B."/>
            <person name="Lipzen A."/>
            <person name="Chen C."/>
            <person name="Yanf M."/>
            <person name="Daum C."/>
            <person name="Ng V."/>
            <person name="Clum A."/>
            <person name="Ohm R."/>
            <person name="Martin F."/>
            <person name="Silar P."/>
            <person name="Natvig D."/>
            <person name="Lalanne C."/>
            <person name="Gautier V."/>
            <person name="Ament-Velasquez S.L."/>
            <person name="Kruys A."/>
            <person name="Hutchinson M.I."/>
            <person name="Powell A.J."/>
            <person name="Barry K."/>
            <person name="Miller A.N."/>
            <person name="Grigoriev I.V."/>
            <person name="Debuchy R."/>
            <person name="Gladieux P."/>
            <person name="Thoren M.H."/>
            <person name="Johannesson H."/>
        </authorList>
    </citation>
    <scope>NUCLEOTIDE SEQUENCE</scope>
    <source>
        <strain evidence="3">CBS 141.50</strain>
    </source>
</reference>
<dbReference type="InterPro" id="IPR055560">
    <property type="entry name" value="DUF7136"/>
</dbReference>
<keyword evidence="4" id="KW-1185">Reference proteome</keyword>